<keyword evidence="1" id="KW-1133">Transmembrane helix</keyword>
<evidence type="ECO:0000313" key="2">
    <source>
        <dbReference type="EMBL" id="VGO21897.1"/>
    </source>
</evidence>
<dbReference type="AlphaFoldDB" id="A0A6C2URP1"/>
<accession>A0A6C2URP1</accession>
<keyword evidence="1" id="KW-0472">Membrane</keyword>
<organism evidence="2 3">
    <name type="scientific">Pontiella sulfatireligans</name>
    <dbReference type="NCBI Taxonomy" id="2750658"/>
    <lineage>
        <taxon>Bacteria</taxon>
        <taxon>Pseudomonadati</taxon>
        <taxon>Kiritimatiellota</taxon>
        <taxon>Kiritimatiellia</taxon>
        <taxon>Kiritimatiellales</taxon>
        <taxon>Pontiellaceae</taxon>
        <taxon>Pontiella</taxon>
    </lineage>
</organism>
<evidence type="ECO:0000313" key="3">
    <source>
        <dbReference type="Proteomes" id="UP000346198"/>
    </source>
</evidence>
<keyword evidence="1" id="KW-0812">Transmembrane</keyword>
<proteinExistence type="predicted"/>
<gene>
    <name evidence="2" type="ORF">SCARR_03977</name>
</gene>
<name>A0A6C2URP1_9BACT</name>
<reference evidence="2 3" key="1">
    <citation type="submission" date="2019-04" db="EMBL/GenBank/DDBJ databases">
        <authorList>
            <person name="Van Vliet M D."/>
        </authorList>
    </citation>
    <scope>NUCLEOTIDE SEQUENCE [LARGE SCALE GENOMIC DNA]</scope>
    <source>
        <strain evidence="2 3">F21</strain>
    </source>
</reference>
<protein>
    <submittedName>
        <fullName evidence="2">Uncharacterized protein</fullName>
    </submittedName>
</protein>
<keyword evidence="3" id="KW-1185">Reference proteome</keyword>
<dbReference type="EMBL" id="CAAHFH010000002">
    <property type="protein sequence ID" value="VGO21897.1"/>
    <property type="molecule type" value="Genomic_DNA"/>
</dbReference>
<sequence>MLQNGQRNTDSTPFLSNCFTYIYSYYFYLFFCSAIASVLLFGRHAPSVYHHAREDQNGYRQQNKVPFYEKSALGAGAPTASYFTSILNITGQF</sequence>
<feature type="transmembrane region" description="Helical" evidence="1">
    <location>
        <begin position="20"/>
        <end position="41"/>
    </location>
</feature>
<dbReference type="Proteomes" id="UP000346198">
    <property type="component" value="Unassembled WGS sequence"/>
</dbReference>
<evidence type="ECO:0000256" key="1">
    <source>
        <dbReference type="SAM" id="Phobius"/>
    </source>
</evidence>